<organism evidence="2 3">
    <name type="scientific">Phaeoacremonium minimum (strain UCR-PA7)</name>
    <name type="common">Esca disease fungus</name>
    <name type="synonym">Togninia minima</name>
    <dbReference type="NCBI Taxonomy" id="1286976"/>
    <lineage>
        <taxon>Eukaryota</taxon>
        <taxon>Fungi</taxon>
        <taxon>Dikarya</taxon>
        <taxon>Ascomycota</taxon>
        <taxon>Pezizomycotina</taxon>
        <taxon>Sordariomycetes</taxon>
        <taxon>Sordariomycetidae</taxon>
        <taxon>Togniniales</taxon>
        <taxon>Togniniaceae</taxon>
        <taxon>Phaeoacremonium</taxon>
    </lineage>
</organism>
<proteinExistence type="predicted"/>
<dbReference type="eggNOG" id="ENOG502SSIP">
    <property type="taxonomic scope" value="Eukaryota"/>
</dbReference>
<reference evidence="3" key="1">
    <citation type="journal article" date="2013" name="Genome Announc.">
        <title>Draft genome sequence of the ascomycete Phaeoacremonium aleophilum strain UCR-PA7, a causal agent of the esca disease complex in grapevines.</title>
        <authorList>
            <person name="Blanco-Ulate B."/>
            <person name="Rolshausen P."/>
            <person name="Cantu D."/>
        </authorList>
    </citation>
    <scope>NUCLEOTIDE SEQUENCE [LARGE SCALE GENOMIC DNA]</scope>
    <source>
        <strain evidence="3">UCR-PA7</strain>
    </source>
</reference>
<dbReference type="Proteomes" id="UP000014074">
    <property type="component" value="Unassembled WGS sequence"/>
</dbReference>
<dbReference type="OrthoDB" id="6123at2759"/>
<dbReference type="InterPro" id="IPR036514">
    <property type="entry name" value="SGNH_hydro_sf"/>
</dbReference>
<dbReference type="HOGENOM" id="CLU_044083_1_2_1"/>
<name>R8BAV0_PHAM7</name>
<dbReference type="RefSeq" id="XP_007918869.1">
    <property type="nucleotide sequence ID" value="XM_007920678.1"/>
</dbReference>
<accession>R8BAV0</accession>
<dbReference type="PANTHER" id="PTHR30383">
    <property type="entry name" value="THIOESTERASE 1/PROTEASE 1/LYSOPHOSPHOLIPASE L1"/>
    <property type="match status" value="1"/>
</dbReference>
<feature type="domain" description="SGNH hydrolase-type esterase" evidence="1">
    <location>
        <begin position="14"/>
        <end position="146"/>
    </location>
</feature>
<gene>
    <name evidence="2" type="ORF">UCRPA7_8159</name>
</gene>
<evidence type="ECO:0000313" key="2">
    <source>
        <dbReference type="EMBL" id="EON96412.1"/>
    </source>
</evidence>
<dbReference type="Pfam" id="PF13472">
    <property type="entry name" value="Lipase_GDSL_2"/>
    <property type="match status" value="1"/>
</dbReference>
<dbReference type="GO" id="GO:0004622">
    <property type="term" value="F:phosphatidylcholine lysophospholipase activity"/>
    <property type="evidence" value="ECO:0007669"/>
    <property type="project" value="TreeGrafter"/>
</dbReference>
<dbReference type="AlphaFoldDB" id="R8BAV0"/>
<dbReference type="KEGG" id="tmn:UCRPA7_8159"/>
<dbReference type="Gene3D" id="3.40.50.1110">
    <property type="entry name" value="SGNH hydrolase"/>
    <property type="match status" value="1"/>
</dbReference>
<sequence>MVGTRKAGTMKDNDVEGWPGYRIDQIVPKARVAVPEYKPNVILVNAGTNDAVQNKDIPNAGSRMEGMINNLFEDSPKATVILSTLIINLNANAEKNVKLINVQYKALADRLQGEGKHVVLADMHGADGPQKEDMHDDTHPDDEGHAKMAAIWYRALEEASDNGWLVKAEDIGIPDDGAA</sequence>
<dbReference type="InterPro" id="IPR013830">
    <property type="entry name" value="SGNH_hydro"/>
</dbReference>
<dbReference type="CDD" id="cd01833">
    <property type="entry name" value="XynB_like"/>
    <property type="match status" value="1"/>
</dbReference>
<evidence type="ECO:0000259" key="1">
    <source>
        <dbReference type="Pfam" id="PF13472"/>
    </source>
</evidence>
<keyword evidence="3" id="KW-1185">Reference proteome</keyword>
<dbReference type="EMBL" id="KB933348">
    <property type="protein sequence ID" value="EON96412.1"/>
    <property type="molecule type" value="Genomic_DNA"/>
</dbReference>
<dbReference type="InterPro" id="IPR051532">
    <property type="entry name" value="Ester_Hydrolysis_Enzymes"/>
</dbReference>
<evidence type="ECO:0000313" key="3">
    <source>
        <dbReference type="Proteomes" id="UP000014074"/>
    </source>
</evidence>
<dbReference type="GeneID" id="19328985"/>
<dbReference type="SUPFAM" id="SSF52266">
    <property type="entry name" value="SGNH hydrolase"/>
    <property type="match status" value="1"/>
</dbReference>
<protein>
    <submittedName>
        <fullName evidence="2">Putative carbohydrate esterase family 3 protein</fullName>
    </submittedName>
</protein>
<dbReference type="PANTHER" id="PTHR30383:SF31">
    <property type="entry name" value="SGNH HYDROLASE-TYPE ESTERASE DOMAIN-CONTAINING PROTEIN-RELATED"/>
    <property type="match status" value="1"/>
</dbReference>